<reference evidence="7 8" key="1">
    <citation type="submission" date="2016-10" db="EMBL/GenBank/DDBJ databases">
        <authorList>
            <person name="Varghese N."/>
            <person name="Submissions S."/>
        </authorList>
    </citation>
    <scope>NUCLEOTIDE SEQUENCE [LARGE SCALE GENOMIC DNA]</scope>
    <source>
        <strain evidence="7 8">DSM 25353</strain>
    </source>
</reference>
<keyword evidence="2 5" id="KW-0812">Transmembrane</keyword>
<comment type="subcellular location">
    <subcellularLocation>
        <location evidence="1">Membrane</location>
        <topology evidence="1">Multi-pass membrane protein</topology>
    </subcellularLocation>
</comment>
<dbReference type="GO" id="GO:0016020">
    <property type="term" value="C:membrane"/>
    <property type="evidence" value="ECO:0007669"/>
    <property type="project" value="UniProtKB-SubCell"/>
</dbReference>
<dbReference type="AlphaFoldDB" id="A0A8X8LG26"/>
<dbReference type="EMBL" id="FNNO01000012">
    <property type="protein sequence ID" value="SDX28387.1"/>
    <property type="molecule type" value="Genomic_DNA"/>
</dbReference>
<sequence>MERIRYFRVMNKNMRKVGDGTRALNFFIDTAIIFILAYAGYKVWSWYVIYWHYPYYKFGWFFFGILFIYYCFFEGLFSRTPGKWFTFSKVINAHQRKPSFPQIIVRSLIRITIIDMFFIPFLGKPLHDYLSKTDVVEI</sequence>
<feature type="transmembrane region" description="Helical" evidence="5">
    <location>
        <begin position="53"/>
        <end position="73"/>
    </location>
</feature>
<protein>
    <submittedName>
        <fullName evidence="7">Uncharacterized membrane protein YckC, RDD family</fullName>
    </submittedName>
</protein>
<proteinExistence type="predicted"/>
<evidence type="ECO:0000256" key="1">
    <source>
        <dbReference type="ARBA" id="ARBA00004141"/>
    </source>
</evidence>
<name>A0A8X8LG26_9BACT</name>
<evidence type="ECO:0000256" key="2">
    <source>
        <dbReference type="ARBA" id="ARBA00022692"/>
    </source>
</evidence>
<accession>A0A8X8LG26</accession>
<keyword evidence="8" id="KW-1185">Reference proteome</keyword>
<evidence type="ECO:0000256" key="4">
    <source>
        <dbReference type="ARBA" id="ARBA00023136"/>
    </source>
</evidence>
<evidence type="ECO:0000313" key="7">
    <source>
        <dbReference type="EMBL" id="SDX28387.1"/>
    </source>
</evidence>
<dbReference type="Proteomes" id="UP000198711">
    <property type="component" value="Unassembled WGS sequence"/>
</dbReference>
<evidence type="ECO:0000256" key="5">
    <source>
        <dbReference type="SAM" id="Phobius"/>
    </source>
</evidence>
<evidence type="ECO:0000256" key="3">
    <source>
        <dbReference type="ARBA" id="ARBA00022989"/>
    </source>
</evidence>
<keyword evidence="3 5" id="KW-1133">Transmembrane helix</keyword>
<evidence type="ECO:0000313" key="8">
    <source>
        <dbReference type="Proteomes" id="UP000198711"/>
    </source>
</evidence>
<dbReference type="InterPro" id="IPR010432">
    <property type="entry name" value="RDD"/>
</dbReference>
<feature type="domain" description="RDD" evidence="6">
    <location>
        <begin position="20"/>
        <end position="119"/>
    </location>
</feature>
<gene>
    <name evidence="7" type="ORF">SAMN05444410_11286</name>
</gene>
<keyword evidence="4 5" id="KW-0472">Membrane</keyword>
<dbReference type="Pfam" id="PF06271">
    <property type="entry name" value="RDD"/>
    <property type="match status" value="1"/>
</dbReference>
<organism evidence="7 8">
    <name type="scientific">Hydrobacter penzbergensis</name>
    <dbReference type="NCBI Taxonomy" id="1235997"/>
    <lineage>
        <taxon>Bacteria</taxon>
        <taxon>Pseudomonadati</taxon>
        <taxon>Bacteroidota</taxon>
        <taxon>Chitinophagia</taxon>
        <taxon>Chitinophagales</taxon>
        <taxon>Chitinophagaceae</taxon>
        <taxon>Hydrobacter</taxon>
    </lineage>
</organism>
<comment type="caution">
    <text evidence="7">The sequence shown here is derived from an EMBL/GenBank/DDBJ whole genome shotgun (WGS) entry which is preliminary data.</text>
</comment>
<feature type="transmembrane region" description="Helical" evidence="5">
    <location>
        <begin position="21"/>
        <end position="41"/>
    </location>
</feature>
<evidence type="ECO:0000259" key="6">
    <source>
        <dbReference type="Pfam" id="PF06271"/>
    </source>
</evidence>